<feature type="transmembrane region" description="Helical" evidence="5">
    <location>
        <begin position="67"/>
        <end position="88"/>
    </location>
</feature>
<feature type="transmembrane region" description="Helical" evidence="5">
    <location>
        <begin position="133"/>
        <end position="158"/>
    </location>
</feature>
<feature type="domain" description="O-antigen ligase-related" evidence="6">
    <location>
        <begin position="195"/>
        <end position="352"/>
    </location>
</feature>
<sequence>MDIKETNLLLTDQPSRPVQILLVLWGIALSGSRVFFGLNLSWTTILLPILLLVIFLSYGYDLKFAAIDLFLCFTGIYALLISATIMPYLVPGSPIDKSAIIKYLIIIIYFFIAQQLPFSAIKTIFRAFVNFNVLIAVIGIISTLAGLQGTLPFMYYSAERFFGFMNDPNYFSLVQAMSVCILIASDIKFKHSNILSILLISSMLLSGSKTSVVVVIVLTTIILIKYFINNLNTLYRVFLGLIPIICLIIVIYFTKQFWIPYAQNLGEILGQSPLVQRLMSLFDPNALDSGGSGRTILWEIGLKIIDAVHGIGVGMTSYLSVSQILFNVSVLSHNTFLQLMAQWGVPLASIFLIWLILRVIYNLHVSVKFSKTLALMVATIFIYFIALSLNNSPLVWFVFGIVFSERNNHHLIESSD</sequence>
<dbReference type="InterPro" id="IPR051533">
    <property type="entry name" value="WaaL-like"/>
</dbReference>
<gene>
    <name evidence="7" type="ORF">FC84_GL000760</name>
</gene>
<comment type="caution">
    <text evidence="7">The sequence shown here is derived from an EMBL/GenBank/DDBJ whole genome shotgun (WGS) entry which is preliminary data.</text>
</comment>
<dbReference type="Proteomes" id="UP000051813">
    <property type="component" value="Unassembled WGS sequence"/>
</dbReference>
<feature type="transmembrane region" description="Helical" evidence="5">
    <location>
        <begin position="373"/>
        <end position="399"/>
    </location>
</feature>
<keyword evidence="3 5" id="KW-1133">Transmembrane helix</keyword>
<protein>
    <recommendedName>
        <fullName evidence="6">O-antigen ligase-related domain-containing protein</fullName>
    </recommendedName>
</protein>
<feature type="transmembrane region" description="Helical" evidence="5">
    <location>
        <begin position="234"/>
        <end position="253"/>
    </location>
</feature>
<evidence type="ECO:0000256" key="3">
    <source>
        <dbReference type="ARBA" id="ARBA00022989"/>
    </source>
</evidence>
<feature type="transmembrane region" description="Helical" evidence="5">
    <location>
        <begin position="42"/>
        <end position="60"/>
    </location>
</feature>
<dbReference type="InterPro" id="IPR007016">
    <property type="entry name" value="O-antigen_ligase-rel_domated"/>
</dbReference>
<evidence type="ECO:0000256" key="5">
    <source>
        <dbReference type="SAM" id="Phobius"/>
    </source>
</evidence>
<dbReference type="Pfam" id="PF04932">
    <property type="entry name" value="Wzy_C"/>
    <property type="match status" value="1"/>
</dbReference>
<evidence type="ECO:0000313" key="7">
    <source>
        <dbReference type="EMBL" id="KRM78503.1"/>
    </source>
</evidence>
<dbReference type="PATRIC" id="fig|1423738.3.peg.769"/>
<feature type="transmembrane region" description="Helical" evidence="5">
    <location>
        <begin position="340"/>
        <end position="361"/>
    </location>
</feature>
<comment type="subcellular location">
    <subcellularLocation>
        <location evidence="1">Membrane</location>
        <topology evidence="1">Multi-pass membrane protein</topology>
    </subcellularLocation>
</comment>
<proteinExistence type="predicted"/>
<evidence type="ECO:0000256" key="4">
    <source>
        <dbReference type="ARBA" id="ARBA00023136"/>
    </source>
</evidence>
<organism evidence="7 8">
    <name type="scientific">Lapidilactobacillus dextrinicus DSM 20335</name>
    <dbReference type="NCBI Taxonomy" id="1423738"/>
    <lineage>
        <taxon>Bacteria</taxon>
        <taxon>Bacillati</taxon>
        <taxon>Bacillota</taxon>
        <taxon>Bacilli</taxon>
        <taxon>Lactobacillales</taxon>
        <taxon>Lactobacillaceae</taxon>
        <taxon>Lapidilactobacillus</taxon>
    </lineage>
</organism>
<name>A0A0R2BGY2_9LACO</name>
<accession>A0A0R2BGY2</accession>
<keyword evidence="4 5" id="KW-0472">Membrane</keyword>
<feature type="transmembrane region" description="Helical" evidence="5">
    <location>
        <begin position="170"/>
        <end position="189"/>
    </location>
</feature>
<dbReference type="AlphaFoldDB" id="A0A0R2BGY2"/>
<dbReference type="OrthoDB" id="5143502at2"/>
<dbReference type="RefSeq" id="WP_057757146.1">
    <property type="nucleotide sequence ID" value="NZ_AYYK01000016.1"/>
</dbReference>
<feature type="transmembrane region" description="Helical" evidence="5">
    <location>
        <begin position="20"/>
        <end position="36"/>
    </location>
</feature>
<dbReference type="GO" id="GO:0016020">
    <property type="term" value="C:membrane"/>
    <property type="evidence" value="ECO:0007669"/>
    <property type="project" value="UniProtKB-SubCell"/>
</dbReference>
<dbReference type="PANTHER" id="PTHR37422">
    <property type="entry name" value="TEICHURONIC ACID BIOSYNTHESIS PROTEIN TUAE"/>
    <property type="match status" value="1"/>
</dbReference>
<dbReference type="EMBL" id="AYYK01000016">
    <property type="protein sequence ID" value="KRM78503.1"/>
    <property type="molecule type" value="Genomic_DNA"/>
</dbReference>
<evidence type="ECO:0000256" key="1">
    <source>
        <dbReference type="ARBA" id="ARBA00004141"/>
    </source>
</evidence>
<feature type="transmembrane region" description="Helical" evidence="5">
    <location>
        <begin position="304"/>
        <end position="328"/>
    </location>
</feature>
<dbReference type="STRING" id="1423738.FC84_GL000760"/>
<dbReference type="PANTHER" id="PTHR37422:SF13">
    <property type="entry name" value="LIPOPOLYSACCHARIDE BIOSYNTHESIS PROTEIN PA4999-RELATED"/>
    <property type="match status" value="1"/>
</dbReference>
<evidence type="ECO:0000256" key="2">
    <source>
        <dbReference type="ARBA" id="ARBA00022692"/>
    </source>
</evidence>
<reference evidence="7 8" key="1">
    <citation type="journal article" date="2015" name="Genome Announc.">
        <title>Expanding the biotechnology potential of lactobacilli through comparative genomics of 213 strains and associated genera.</title>
        <authorList>
            <person name="Sun Z."/>
            <person name="Harris H.M."/>
            <person name="McCann A."/>
            <person name="Guo C."/>
            <person name="Argimon S."/>
            <person name="Zhang W."/>
            <person name="Yang X."/>
            <person name="Jeffery I.B."/>
            <person name="Cooney J.C."/>
            <person name="Kagawa T.F."/>
            <person name="Liu W."/>
            <person name="Song Y."/>
            <person name="Salvetti E."/>
            <person name="Wrobel A."/>
            <person name="Rasinkangas P."/>
            <person name="Parkhill J."/>
            <person name="Rea M.C."/>
            <person name="O'Sullivan O."/>
            <person name="Ritari J."/>
            <person name="Douillard F.P."/>
            <person name="Paul Ross R."/>
            <person name="Yang R."/>
            <person name="Briner A.E."/>
            <person name="Felis G.E."/>
            <person name="de Vos W.M."/>
            <person name="Barrangou R."/>
            <person name="Klaenhammer T.R."/>
            <person name="Caufield P.W."/>
            <person name="Cui Y."/>
            <person name="Zhang H."/>
            <person name="O'Toole P.W."/>
        </authorList>
    </citation>
    <scope>NUCLEOTIDE SEQUENCE [LARGE SCALE GENOMIC DNA]</scope>
    <source>
        <strain evidence="7 8">DSM 20335</strain>
    </source>
</reference>
<keyword evidence="2 5" id="KW-0812">Transmembrane</keyword>
<feature type="transmembrane region" description="Helical" evidence="5">
    <location>
        <begin position="210"/>
        <end position="228"/>
    </location>
</feature>
<evidence type="ECO:0000259" key="6">
    <source>
        <dbReference type="Pfam" id="PF04932"/>
    </source>
</evidence>
<keyword evidence="8" id="KW-1185">Reference proteome</keyword>
<feature type="transmembrane region" description="Helical" evidence="5">
    <location>
        <begin position="100"/>
        <end position="121"/>
    </location>
</feature>
<evidence type="ECO:0000313" key="8">
    <source>
        <dbReference type="Proteomes" id="UP000051813"/>
    </source>
</evidence>